<keyword evidence="1" id="KW-0732">Signal</keyword>
<dbReference type="EMBL" id="CP070608">
    <property type="protein sequence ID" value="QSE99140.1"/>
    <property type="molecule type" value="Genomic_DNA"/>
</dbReference>
<evidence type="ECO:0000313" key="2">
    <source>
        <dbReference type="EMBL" id="QSE99140.1"/>
    </source>
</evidence>
<accession>A0A974WMR6</accession>
<evidence type="ECO:0000256" key="1">
    <source>
        <dbReference type="SAM" id="SignalP"/>
    </source>
</evidence>
<feature type="signal peptide" evidence="1">
    <location>
        <begin position="1"/>
        <end position="19"/>
    </location>
</feature>
<proteinExistence type="predicted"/>
<dbReference type="Gene3D" id="1.25.40.10">
    <property type="entry name" value="Tetratricopeptide repeat domain"/>
    <property type="match status" value="1"/>
</dbReference>
<organism evidence="2 3">
    <name type="scientific">Fulvivirga lutea</name>
    <dbReference type="NCBI Taxonomy" id="2810512"/>
    <lineage>
        <taxon>Bacteria</taxon>
        <taxon>Pseudomonadati</taxon>
        <taxon>Bacteroidota</taxon>
        <taxon>Cytophagia</taxon>
        <taxon>Cytophagales</taxon>
        <taxon>Fulvivirgaceae</taxon>
        <taxon>Fulvivirga</taxon>
    </lineage>
</organism>
<dbReference type="Proteomes" id="UP000662783">
    <property type="component" value="Chromosome"/>
</dbReference>
<dbReference type="PROSITE" id="PS51257">
    <property type="entry name" value="PROKAR_LIPOPROTEIN"/>
    <property type="match status" value="1"/>
</dbReference>
<dbReference type="Pfam" id="PF11138">
    <property type="entry name" value="DUF2911"/>
    <property type="match status" value="1"/>
</dbReference>
<dbReference type="InterPro" id="IPR011990">
    <property type="entry name" value="TPR-like_helical_dom_sf"/>
</dbReference>
<dbReference type="SUPFAM" id="SSF48452">
    <property type="entry name" value="TPR-like"/>
    <property type="match status" value="1"/>
</dbReference>
<dbReference type="RefSeq" id="WP_205723651.1">
    <property type="nucleotide sequence ID" value="NZ_CP070608.1"/>
</dbReference>
<dbReference type="AlphaFoldDB" id="A0A974WMR6"/>
<reference evidence="2" key="1">
    <citation type="submission" date="2021-02" db="EMBL/GenBank/DDBJ databases">
        <title>Fulvivirga sp. S481 isolated from sea water.</title>
        <authorList>
            <person name="Bae S.S."/>
            <person name="Baek K."/>
        </authorList>
    </citation>
    <scope>NUCLEOTIDE SEQUENCE</scope>
    <source>
        <strain evidence="2">S481</strain>
    </source>
</reference>
<gene>
    <name evidence="2" type="ORF">JR347_08645</name>
</gene>
<dbReference type="KEGG" id="fuv:JR347_08645"/>
<sequence length="366" mass="41218">MKKLTSSILVLLISCSAWAQFHTMKIPQASPKVVETQTLGITDITVEYSSPAVRGRDVWSDVIGSYSDPNLAWRAGANMNTRIKFSTDVMIEGQPLKAGSYGFHIDTKEDAPWTLMFAHHDNQWGSYYLDKDKHVALKVEVTPTTCPPSEQLDYEFINRSENALTVALEWGEKRIPFEVSVDLNKTVVDNFRYELLGINTYRWEAWNDAANWCLNHNTNLEEALEWANRSINGGYNGFAANKNVTNMTTKARLLQALNKADELKSAISELKAMNMTAYEANGLGMFLLRNNMPNDAFEVSNNALKASPDTWYLKLNRGLSYYFLGKKKSALKDLESIQTTAPEGFRGRLAEIKNEVEQGTYKIPGT</sequence>
<protein>
    <submittedName>
        <fullName evidence="2">DUF2911 domain-containing protein</fullName>
    </submittedName>
</protein>
<evidence type="ECO:0000313" key="3">
    <source>
        <dbReference type="Proteomes" id="UP000662783"/>
    </source>
</evidence>
<keyword evidence="3" id="KW-1185">Reference proteome</keyword>
<dbReference type="InterPro" id="IPR021314">
    <property type="entry name" value="DUF2911"/>
</dbReference>
<name>A0A974WMR6_9BACT</name>
<feature type="chain" id="PRO_5037676421" evidence="1">
    <location>
        <begin position="20"/>
        <end position="366"/>
    </location>
</feature>